<feature type="chain" id="PRO_5037105831" evidence="2">
    <location>
        <begin position="20"/>
        <end position="195"/>
    </location>
</feature>
<reference evidence="4 5" key="1">
    <citation type="journal article" date="2021" name="Sci. Rep.">
        <title>The distribution of antibiotic resistance genes in chicken gut microbiota commensals.</title>
        <authorList>
            <person name="Juricova H."/>
            <person name="Matiasovicova J."/>
            <person name="Kubasova T."/>
            <person name="Cejkova D."/>
            <person name="Rychlik I."/>
        </authorList>
    </citation>
    <scope>NUCLEOTIDE SEQUENCE [LARGE SCALE GENOMIC DNA]</scope>
    <source>
        <strain evidence="4 5">An819</strain>
    </source>
</reference>
<proteinExistence type="predicted"/>
<dbReference type="Gene3D" id="2.40.160.20">
    <property type="match status" value="1"/>
</dbReference>
<dbReference type="AlphaFoldDB" id="A0A938WNC8"/>
<evidence type="ECO:0000313" key="5">
    <source>
        <dbReference type="Proteomes" id="UP000764045"/>
    </source>
</evidence>
<accession>A0A938WNC8</accession>
<organism evidence="4 5">
    <name type="scientific">Marseilla massiliensis</name>
    <dbReference type="NCBI Taxonomy" id="1841864"/>
    <lineage>
        <taxon>Bacteria</taxon>
        <taxon>Pseudomonadati</taxon>
        <taxon>Bacteroidota</taxon>
        <taxon>Bacteroidia</taxon>
        <taxon>Bacteroidales</taxon>
        <taxon>Prevotellaceae</taxon>
        <taxon>Marseilla</taxon>
    </lineage>
</organism>
<sequence length="195" mass="20885">MKKVMMMVALLVATVAASAQVYVGGGIGIGSSKEAHAEGVDVDAKTTFYITPEIGYNLSDNLAVGIGLGYNHSKKGDFKTNGFSIEPYARWTFVKWERASLFLDGGIGYATSKQETSTDLGNGKTASVETKNSSFYIGIRPGVKVNLTGKLALITKVGWLGYKCIMPDGDGMKNGSEFGFELNGEDLSFGLQYTF</sequence>
<feature type="signal peptide" evidence="2">
    <location>
        <begin position="1"/>
        <end position="19"/>
    </location>
</feature>
<dbReference type="RefSeq" id="WP_205109938.1">
    <property type="nucleotide sequence ID" value="NZ_JACJJL010000014.1"/>
</dbReference>
<name>A0A938WNC8_9BACT</name>
<evidence type="ECO:0000256" key="1">
    <source>
        <dbReference type="ARBA" id="ARBA00022729"/>
    </source>
</evidence>
<keyword evidence="1 2" id="KW-0732">Signal</keyword>
<comment type="caution">
    <text evidence="4">The sequence shown here is derived from an EMBL/GenBank/DDBJ whole genome shotgun (WGS) entry which is preliminary data.</text>
</comment>
<protein>
    <submittedName>
        <fullName evidence="4">Outer membrane beta-barrel protein</fullName>
    </submittedName>
</protein>
<feature type="domain" description="Outer membrane protein beta-barrel" evidence="3">
    <location>
        <begin position="9"/>
        <end position="195"/>
    </location>
</feature>
<dbReference type="EMBL" id="JACJJL010000014">
    <property type="protein sequence ID" value="MBM6661971.1"/>
    <property type="molecule type" value="Genomic_DNA"/>
</dbReference>
<evidence type="ECO:0000313" key="4">
    <source>
        <dbReference type="EMBL" id="MBM6661971.1"/>
    </source>
</evidence>
<dbReference type="InterPro" id="IPR011250">
    <property type="entry name" value="OMP/PagP_B-barrel"/>
</dbReference>
<dbReference type="InterPro" id="IPR027385">
    <property type="entry name" value="Beta-barrel_OMP"/>
</dbReference>
<evidence type="ECO:0000256" key="2">
    <source>
        <dbReference type="SAM" id="SignalP"/>
    </source>
</evidence>
<dbReference type="Pfam" id="PF13505">
    <property type="entry name" value="OMP_b-brl"/>
    <property type="match status" value="1"/>
</dbReference>
<evidence type="ECO:0000259" key="3">
    <source>
        <dbReference type="Pfam" id="PF13505"/>
    </source>
</evidence>
<dbReference type="Proteomes" id="UP000764045">
    <property type="component" value="Unassembled WGS sequence"/>
</dbReference>
<keyword evidence="5" id="KW-1185">Reference proteome</keyword>
<dbReference type="SUPFAM" id="SSF56925">
    <property type="entry name" value="OMPA-like"/>
    <property type="match status" value="1"/>
</dbReference>
<gene>
    <name evidence="4" type="ORF">H6B30_09465</name>
</gene>